<dbReference type="EMBL" id="AP019621">
    <property type="protein sequence ID" value="BBJ49580.1"/>
    <property type="molecule type" value="Genomic_DNA"/>
</dbReference>
<reference evidence="1" key="1">
    <citation type="submission" date="2019-04" db="EMBL/GenBank/DDBJ databases">
        <title>Draft genome sequences of Streptomyces avermitilis MC3.</title>
        <authorList>
            <person name="Komaki H."/>
            <person name="Tamura T."/>
            <person name="Hosoyama A."/>
        </authorList>
    </citation>
    <scope>NUCLEOTIDE SEQUENCE</scope>
    <source>
        <strain evidence="1">MC3</strain>
    </source>
</reference>
<dbReference type="AlphaFoldDB" id="A0A499V9P3"/>
<gene>
    <name evidence="1" type="ORF">SAVMC3_22090</name>
</gene>
<accession>A0A499V9P3</accession>
<sequence>MRAESNGSISRDSVIQPSFGVCSGGAGFAPQVSQGEDETSMVKRFERLGYEV</sequence>
<organism evidence="1">
    <name type="scientific">Streptomyces avermitilis</name>
    <dbReference type="NCBI Taxonomy" id="33903"/>
    <lineage>
        <taxon>Bacteria</taxon>
        <taxon>Bacillati</taxon>
        <taxon>Actinomycetota</taxon>
        <taxon>Actinomycetes</taxon>
        <taxon>Kitasatosporales</taxon>
        <taxon>Streptomycetaceae</taxon>
        <taxon>Streptomyces</taxon>
    </lineage>
</organism>
<proteinExistence type="predicted"/>
<name>A0A499V9P3_STRAX</name>
<protein>
    <submittedName>
        <fullName evidence="1">Uncharacterized protein</fullName>
    </submittedName>
</protein>
<evidence type="ECO:0000313" key="1">
    <source>
        <dbReference type="EMBL" id="BBJ49580.1"/>
    </source>
</evidence>